<gene>
    <name evidence="1" type="ORF">K8U91_02235</name>
</gene>
<name>A0A921SUH1_9BACT</name>
<comment type="caution">
    <text evidence="1">The sequence shown here is derived from an EMBL/GenBank/DDBJ whole genome shotgun (WGS) entry which is preliminary data.</text>
</comment>
<sequence length="464" mass="53530">MKAHNLWILTEERPKIEVLKMIFRYFAQDHQCGFFGDTLRIIPVLNDRHEFAFEYEVVGFHCAKVNRVILKTVSGYSSFVDFLVFYQDTQPVETDAPIYAIEETKTDDKESRNTGVFQRCTKFVFIRHYYPSVKMIMLYALQIEQKKEPTQTYILGTRLLLTFGVEILGKNLDKQLFKPFQSVDEIISFKQNMRKAPGGNVPIMLYKTDGKISISGRLYKSGGLSHDPNIGALSILSAVLRVLGWTGRIEIIRHGLLQSHVGVNNKFVQVANMWGIELENVVVPRANISPYYWKYDMEGEKLGTIFIHIVVENFTEGYSIFENHAGCEKGYFIKPDGTPVALAKYSDRQKYKEGDKSQIIYIPDLVLIDIVENESITIEGKKYKNKDQGIKELDNYDSFDELYLRRYYPQYKIVRTVVLYGSQEEKISEIKVGFLLNQNGKLVLGIAAPSLFCRAIRNLLDYWN</sequence>
<proteinExistence type="predicted"/>
<reference evidence="1" key="1">
    <citation type="journal article" date="2021" name="PeerJ">
        <title>Extensive microbial diversity within the chicken gut microbiome revealed by metagenomics and culture.</title>
        <authorList>
            <person name="Gilroy R."/>
            <person name="Ravi A."/>
            <person name="Getino M."/>
            <person name="Pursley I."/>
            <person name="Horton D.L."/>
            <person name="Alikhan N.F."/>
            <person name="Baker D."/>
            <person name="Gharbi K."/>
            <person name="Hall N."/>
            <person name="Watson M."/>
            <person name="Adriaenssens E.M."/>
            <person name="Foster-Nyarko E."/>
            <person name="Jarju S."/>
            <person name="Secka A."/>
            <person name="Antonio M."/>
            <person name="Oren A."/>
            <person name="Chaudhuri R.R."/>
            <person name="La Ragione R."/>
            <person name="Hildebrand F."/>
            <person name="Pallen M.J."/>
        </authorList>
    </citation>
    <scope>NUCLEOTIDE SEQUENCE</scope>
    <source>
        <strain evidence="1">CHK121-7720</strain>
    </source>
</reference>
<dbReference type="RefSeq" id="WP_273305352.1">
    <property type="nucleotide sequence ID" value="NZ_DYUD01000010.1"/>
</dbReference>
<reference evidence="1" key="2">
    <citation type="submission" date="2021-09" db="EMBL/GenBank/DDBJ databases">
        <authorList>
            <person name="Gilroy R."/>
        </authorList>
    </citation>
    <scope>NUCLEOTIDE SEQUENCE</scope>
    <source>
        <strain evidence="1">CHK121-7720</strain>
    </source>
</reference>
<evidence type="ECO:0000313" key="1">
    <source>
        <dbReference type="EMBL" id="HJG88284.1"/>
    </source>
</evidence>
<dbReference type="AlphaFoldDB" id="A0A921SUH1"/>
<dbReference type="Proteomes" id="UP000757103">
    <property type="component" value="Unassembled WGS sequence"/>
</dbReference>
<evidence type="ECO:0000313" key="2">
    <source>
        <dbReference type="Proteomes" id="UP000757103"/>
    </source>
</evidence>
<protein>
    <submittedName>
        <fullName evidence="1">Uncharacterized protein</fullName>
    </submittedName>
</protein>
<accession>A0A921SUH1</accession>
<dbReference type="EMBL" id="DYUD01000010">
    <property type="protein sequence ID" value="HJG88284.1"/>
    <property type="molecule type" value="Genomic_DNA"/>
</dbReference>
<organism evidence="1 2">
    <name type="scientific">Barnesiella viscericola</name>
    <dbReference type="NCBI Taxonomy" id="397865"/>
    <lineage>
        <taxon>Bacteria</taxon>
        <taxon>Pseudomonadati</taxon>
        <taxon>Bacteroidota</taxon>
        <taxon>Bacteroidia</taxon>
        <taxon>Bacteroidales</taxon>
        <taxon>Barnesiellaceae</taxon>
        <taxon>Barnesiella</taxon>
    </lineage>
</organism>